<keyword evidence="3" id="KW-1185">Reference proteome</keyword>
<feature type="compositionally biased region" description="Low complexity" evidence="1">
    <location>
        <begin position="101"/>
        <end position="112"/>
    </location>
</feature>
<dbReference type="Proteomes" id="UP000238479">
    <property type="component" value="Chromosome 5"/>
</dbReference>
<dbReference type="OrthoDB" id="1930727at2759"/>
<feature type="compositionally biased region" description="Basic and acidic residues" evidence="1">
    <location>
        <begin position="48"/>
        <end position="62"/>
    </location>
</feature>
<organism evidence="2 3">
    <name type="scientific">Rosa chinensis</name>
    <name type="common">China rose</name>
    <dbReference type="NCBI Taxonomy" id="74649"/>
    <lineage>
        <taxon>Eukaryota</taxon>
        <taxon>Viridiplantae</taxon>
        <taxon>Streptophyta</taxon>
        <taxon>Embryophyta</taxon>
        <taxon>Tracheophyta</taxon>
        <taxon>Spermatophyta</taxon>
        <taxon>Magnoliopsida</taxon>
        <taxon>eudicotyledons</taxon>
        <taxon>Gunneridae</taxon>
        <taxon>Pentapetalae</taxon>
        <taxon>rosids</taxon>
        <taxon>fabids</taxon>
        <taxon>Rosales</taxon>
        <taxon>Rosaceae</taxon>
        <taxon>Rosoideae</taxon>
        <taxon>Rosoideae incertae sedis</taxon>
        <taxon>Rosa</taxon>
    </lineage>
</organism>
<feature type="compositionally biased region" description="Basic residues" evidence="1">
    <location>
        <begin position="1"/>
        <end position="15"/>
    </location>
</feature>
<sequence>MPSGAKRRKAAKKKKEKENQTQNGSSSTTKSNPQGDVSDGGEVGSKPQAKEWRPVTRAKSVEGESSDAEAVRKDGGVGIERDSKEGSKSNKRAGSGKESIKGSSSSSSSGRSSSDDESRVVERRRKEKGGATVSEEKKPASDLVKSVDSLLAEVTHSTNEAPAEKTTSLVAEKAPLAEKTTSLVAEKAPSAEKTASLVAEKAPSLDSDKPVVTVHFTETTPVDGLVISGTVVKPALESGAEKSLETLTDSLPEKIESIVCPPLIENGKASPTVVESVSKENGSKVLPSVGVVESVSKENGSKILPSVGVSPAQTSNDAGSIKDSEIPEYSESQPLVAPAPRVVEKTSCFGCCGILDVITGSRR</sequence>
<feature type="region of interest" description="Disordered" evidence="1">
    <location>
        <begin position="1"/>
        <end position="144"/>
    </location>
</feature>
<accession>A0A2P6Q592</accession>
<evidence type="ECO:0000313" key="3">
    <source>
        <dbReference type="Proteomes" id="UP000238479"/>
    </source>
</evidence>
<reference evidence="2 3" key="1">
    <citation type="journal article" date="2018" name="Nat. Genet.">
        <title>The Rosa genome provides new insights in the design of modern roses.</title>
        <authorList>
            <person name="Bendahmane M."/>
        </authorList>
    </citation>
    <scope>NUCLEOTIDE SEQUENCE [LARGE SCALE GENOMIC DNA]</scope>
    <source>
        <strain evidence="3">cv. Old Blush</strain>
    </source>
</reference>
<dbReference type="PANTHER" id="PTHR37187">
    <property type="entry name" value="EXPRESSED PROTEIN"/>
    <property type="match status" value="1"/>
</dbReference>
<protein>
    <submittedName>
        <fullName evidence="2">Uncharacterized protein</fullName>
    </submittedName>
</protein>
<dbReference type="PANTHER" id="PTHR37187:SF19">
    <property type="entry name" value="(RAPE) HYPOTHETICAL PROTEIN"/>
    <property type="match status" value="1"/>
</dbReference>
<feature type="compositionally biased region" description="Basic and acidic residues" evidence="1">
    <location>
        <begin position="69"/>
        <end position="88"/>
    </location>
</feature>
<dbReference type="EMBL" id="PDCK01000043">
    <property type="protein sequence ID" value="PRQ29341.1"/>
    <property type="molecule type" value="Genomic_DNA"/>
</dbReference>
<evidence type="ECO:0000256" key="1">
    <source>
        <dbReference type="SAM" id="MobiDB-lite"/>
    </source>
</evidence>
<feature type="compositionally biased region" description="Polar residues" evidence="1">
    <location>
        <begin position="20"/>
        <end position="35"/>
    </location>
</feature>
<comment type="caution">
    <text evidence="2">The sequence shown here is derived from an EMBL/GenBank/DDBJ whole genome shotgun (WGS) entry which is preliminary data.</text>
</comment>
<dbReference type="AlphaFoldDB" id="A0A2P6Q592"/>
<dbReference type="STRING" id="74649.A0A2P6Q592"/>
<gene>
    <name evidence="2" type="ORF">RchiOBHm_Chr5g0012861</name>
</gene>
<evidence type="ECO:0000313" key="2">
    <source>
        <dbReference type="EMBL" id="PRQ29341.1"/>
    </source>
</evidence>
<proteinExistence type="predicted"/>
<feature type="region of interest" description="Disordered" evidence="1">
    <location>
        <begin position="306"/>
        <end position="333"/>
    </location>
</feature>
<dbReference type="OMA" id="SPARECH"/>
<dbReference type="Gramene" id="PRQ29341">
    <property type="protein sequence ID" value="PRQ29341"/>
    <property type="gene ID" value="RchiOBHm_Chr5g0012861"/>
</dbReference>
<name>A0A2P6Q592_ROSCH</name>